<proteinExistence type="predicted"/>
<accession>A0A6L9U6T6</accession>
<sequence>MGDRSIVIALETDAMSRKPSSRTARRAAAKRAAIIQSACVCVMLVSGALVALTLTFAYGTMI</sequence>
<name>A0A6L9U6T6_9HYPH</name>
<keyword evidence="1" id="KW-1133">Transmembrane helix</keyword>
<dbReference type="RefSeq" id="WP_163987478.1">
    <property type="nucleotide sequence ID" value="NZ_WUEY01000006.1"/>
</dbReference>
<keyword evidence="1" id="KW-0812">Transmembrane</keyword>
<gene>
    <name evidence="2" type="ORF">GR212_15555</name>
</gene>
<protein>
    <submittedName>
        <fullName evidence="2">Uncharacterized protein</fullName>
    </submittedName>
</protein>
<reference evidence="2 3" key="1">
    <citation type="submission" date="2019-12" db="EMBL/GenBank/DDBJ databases">
        <title>Rhizobium genotypes associated with high levels of biological nitrogen fixation by grain legumes in a temperate-maritime cropping system.</title>
        <authorList>
            <person name="Maluk M."/>
            <person name="Francesc Ferrando Molina F."/>
            <person name="Lopez Del Egido L."/>
            <person name="Lafos M."/>
            <person name="Langarica-Fuentes A."/>
            <person name="Gebre Yohannes G."/>
            <person name="Young M.W."/>
            <person name="Martin P."/>
            <person name="Gantlett R."/>
            <person name="Kenicer G."/>
            <person name="Hawes C."/>
            <person name="Begg G.S."/>
            <person name="Quilliam R.S."/>
            <person name="Squire G.R."/>
            <person name="Poole P.S."/>
            <person name="Young P.W."/>
            <person name="Iannetta P.M."/>
            <person name="James E.K."/>
        </authorList>
    </citation>
    <scope>NUCLEOTIDE SEQUENCE [LARGE SCALE GENOMIC DNA]</scope>
    <source>
        <strain evidence="2 3">JHI1118</strain>
    </source>
</reference>
<keyword evidence="1" id="KW-0472">Membrane</keyword>
<comment type="caution">
    <text evidence="2">The sequence shown here is derived from an EMBL/GenBank/DDBJ whole genome shotgun (WGS) entry which is preliminary data.</text>
</comment>
<dbReference type="EMBL" id="WUEY01000006">
    <property type="protein sequence ID" value="NEI70994.1"/>
    <property type="molecule type" value="Genomic_DNA"/>
</dbReference>
<organism evidence="2 3">
    <name type="scientific">Rhizobium lusitanum</name>
    <dbReference type="NCBI Taxonomy" id="293958"/>
    <lineage>
        <taxon>Bacteria</taxon>
        <taxon>Pseudomonadati</taxon>
        <taxon>Pseudomonadota</taxon>
        <taxon>Alphaproteobacteria</taxon>
        <taxon>Hyphomicrobiales</taxon>
        <taxon>Rhizobiaceae</taxon>
        <taxon>Rhizobium/Agrobacterium group</taxon>
        <taxon>Rhizobium</taxon>
    </lineage>
</organism>
<evidence type="ECO:0000256" key="1">
    <source>
        <dbReference type="SAM" id="Phobius"/>
    </source>
</evidence>
<dbReference type="Proteomes" id="UP000483035">
    <property type="component" value="Unassembled WGS sequence"/>
</dbReference>
<dbReference type="AlphaFoldDB" id="A0A6L9U6T6"/>
<feature type="transmembrane region" description="Helical" evidence="1">
    <location>
        <begin position="32"/>
        <end position="58"/>
    </location>
</feature>
<evidence type="ECO:0000313" key="3">
    <source>
        <dbReference type="Proteomes" id="UP000483035"/>
    </source>
</evidence>
<evidence type="ECO:0000313" key="2">
    <source>
        <dbReference type="EMBL" id="NEI70994.1"/>
    </source>
</evidence>